<dbReference type="Proteomes" id="UP001210609">
    <property type="component" value="Chromosome"/>
</dbReference>
<keyword evidence="1" id="KW-0732">Signal</keyword>
<proteinExistence type="predicted"/>
<protein>
    <recommendedName>
        <fullName evidence="6">Repetin</fullName>
    </recommendedName>
</protein>
<name>A0A640TMA0_STRNI</name>
<organism evidence="2 4">
    <name type="scientific">Streptomyces nigrescens</name>
    <dbReference type="NCBI Taxonomy" id="1920"/>
    <lineage>
        <taxon>Bacteria</taxon>
        <taxon>Bacillati</taxon>
        <taxon>Actinomycetota</taxon>
        <taxon>Actinomycetes</taxon>
        <taxon>Kitasatosporales</taxon>
        <taxon>Streptomycetaceae</taxon>
        <taxon>Streptomyces</taxon>
    </lineage>
</organism>
<reference evidence="3 5" key="2">
    <citation type="submission" date="2022-12" db="EMBL/GenBank/DDBJ databases">
        <authorList>
            <person name="Ruckert C."/>
            <person name="Busche T."/>
            <person name="Kalinowski J."/>
            <person name="Wittmann C."/>
        </authorList>
    </citation>
    <scope>NUCLEOTIDE SEQUENCE [LARGE SCALE GENOMIC DNA]</scope>
    <source>
        <strain evidence="3 5">DSM 40555</strain>
    </source>
</reference>
<evidence type="ECO:0000313" key="2">
    <source>
        <dbReference type="EMBL" id="GFE24062.1"/>
    </source>
</evidence>
<evidence type="ECO:0000313" key="4">
    <source>
        <dbReference type="Proteomes" id="UP000429552"/>
    </source>
</evidence>
<reference evidence="2 4" key="1">
    <citation type="submission" date="2019-12" db="EMBL/GenBank/DDBJ databases">
        <title>Whole genome shotgun sequence of Streptomyces libani subsp. libani NBRC 13452.</title>
        <authorList>
            <person name="Ichikawa N."/>
            <person name="Kimura A."/>
            <person name="Kitahashi Y."/>
            <person name="Komaki H."/>
            <person name="Tamura T."/>
        </authorList>
    </citation>
    <scope>NUCLEOTIDE SEQUENCE [LARGE SCALE GENOMIC DNA]</scope>
    <source>
        <strain evidence="2 4">NBRC 13452</strain>
    </source>
</reference>
<keyword evidence="5" id="KW-1185">Reference proteome</keyword>
<feature type="chain" id="PRO_5024865001" description="Repetin" evidence="1">
    <location>
        <begin position="20"/>
        <end position="208"/>
    </location>
</feature>
<feature type="signal peptide" evidence="1">
    <location>
        <begin position="1"/>
        <end position="19"/>
    </location>
</feature>
<dbReference type="EMBL" id="CP114202">
    <property type="protein sequence ID" value="WAT98446.1"/>
    <property type="molecule type" value="Genomic_DNA"/>
</dbReference>
<dbReference type="EMBL" id="BLIP01000001">
    <property type="protein sequence ID" value="GFE24062.1"/>
    <property type="molecule type" value="Genomic_DNA"/>
</dbReference>
<evidence type="ECO:0000313" key="5">
    <source>
        <dbReference type="Proteomes" id="UP001210609"/>
    </source>
</evidence>
<dbReference type="AlphaFoldDB" id="A0A640TMA0"/>
<accession>A0A640TMA0</accession>
<gene>
    <name evidence="2" type="ORF">Sliba_45150</name>
    <name evidence="3" type="ORF">STRLI_004508</name>
</gene>
<evidence type="ECO:0000313" key="3">
    <source>
        <dbReference type="EMBL" id="WAT98446.1"/>
    </source>
</evidence>
<evidence type="ECO:0000256" key="1">
    <source>
        <dbReference type="SAM" id="SignalP"/>
    </source>
</evidence>
<dbReference type="RefSeq" id="WP_159487855.1">
    <property type="nucleotide sequence ID" value="NZ_BLIP01000001.1"/>
</dbReference>
<dbReference type="Proteomes" id="UP000429552">
    <property type="component" value="Unassembled WGS sequence"/>
</dbReference>
<sequence>MAVIAALTGLTPAASAASAAPSGTTAAAKAPAGLARVSGQARVFYAYSPHDDIRFSVDAKAAPFSRPVGGLPQGMPTDARGTVTIYHWSPEKKQGRRAEASVDCLATGGDTATLSAVVTKSEDPEEIGDRLGFSVKSGGPGRGRFGFSWAVSNVDVVNGKAVFPHVGTCMAPAPFASVMKGGFKVTHAELPPLPAEWGKQQADGAGAR</sequence>
<evidence type="ECO:0008006" key="6">
    <source>
        <dbReference type="Google" id="ProtNLM"/>
    </source>
</evidence>